<proteinExistence type="predicted"/>
<protein>
    <submittedName>
        <fullName evidence="2">Zinc metalloprotease ZmpB</fullName>
    </submittedName>
</protein>
<gene>
    <name evidence="2" type="ORF">Ocin01_12291</name>
</gene>
<feature type="compositionally biased region" description="Pro residues" evidence="1">
    <location>
        <begin position="375"/>
        <end position="386"/>
    </location>
</feature>
<keyword evidence="2" id="KW-0645">Protease</keyword>
<feature type="region of interest" description="Disordered" evidence="1">
    <location>
        <begin position="372"/>
        <end position="449"/>
    </location>
</feature>
<evidence type="ECO:0000313" key="3">
    <source>
        <dbReference type="Proteomes" id="UP000094527"/>
    </source>
</evidence>
<evidence type="ECO:0000313" key="2">
    <source>
        <dbReference type="EMBL" id="ODM94387.1"/>
    </source>
</evidence>
<feature type="compositionally biased region" description="Acidic residues" evidence="1">
    <location>
        <begin position="439"/>
        <end position="449"/>
    </location>
</feature>
<name>A0A1D2MMY4_ORCCI</name>
<comment type="caution">
    <text evidence="2">The sequence shown here is derived from an EMBL/GenBank/DDBJ whole genome shotgun (WGS) entry which is preliminary data.</text>
</comment>
<dbReference type="Proteomes" id="UP000094527">
    <property type="component" value="Unassembled WGS sequence"/>
</dbReference>
<keyword evidence="2" id="KW-0378">Hydrolase</keyword>
<organism evidence="2 3">
    <name type="scientific">Orchesella cincta</name>
    <name type="common">Springtail</name>
    <name type="synonym">Podura cincta</name>
    <dbReference type="NCBI Taxonomy" id="48709"/>
    <lineage>
        <taxon>Eukaryota</taxon>
        <taxon>Metazoa</taxon>
        <taxon>Ecdysozoa</taxon>
        <taxon>Arthropoda</taxon>
        <taxon>Hexapoda</taxon>
        <taxon>Collembola</taxon>
        <taxon>Entomobryomorpha</taxon>
        <taxon>Entomobryoidea</taxon>
        <taxon>Orchesellidae</taxon>
        <taxon>Orchesellinae</taxon>
        <taxon>Orchesella</taxon>
    </lineage>
</organism>
<dbReference type="GO" id="GO:0008237">
    <property type="term" value="F:metallopeptidase activity"/>
    <property type="evidence" value="ECO:0007669"/>
    <property type="project" value="UniProtKB-KW"/>
</dbReference>
<accession>A0A1D2MMY4</accession>
<dbReference type="EMBL" id="LJIJ01000813">
    <property type="protein sequence ID" value="ODM94387.1"/>
    <property type="molecule type" value="Genomic_DNA"/>
</dbReference>
<keyword evidence="2" id="KW-0482">Metalloprotease</keyword>
<reference evidence="2 3" key="1">
    <citation type="journal article" date="2016" name="Genome Biol. Evol.">
        <title>Gene Family Evolution Reflects Adaptation to Soil Environmental Stressors in the Genome of the Collembolan Orchesella cincta.</title>
        <authorList>
            <person name="Faddeeva-Vakhrusheva A."/>
            <person name="Derks M.F."/>
            <person name="Anvar S.Y."/>
            <person name="Agamennone V."/>
            <person name="Suring W."/>
            <person name="Smit S."/>
            <person name="van Straalen N.M."/>
            <person name="Roelofs D."/>
        </authorList>
    </citation>
    <scope>NUCLEOTIDE SEQUENCE [LARGE SCALE GENOMIC DNA]</scope>
    <source>
        <tissue evidence="2">Mixed pool</tissue>
    </source>
</reference>
<dbReference type="AlphaFoldDB" id="A0A1D2MMY4"/>
<sequence length="449" mass="49701">MEEVEEIDTSCARRAQPCVRGTKAVALNIMIMVDKQTRNGGQAVCNNTNKVKCKEKRSKSPCKKSKKKECCNSGYDNFMPPPSTPNAQMLPCGCVVVYDDPRPKTNAEIQCSQRQPDKCCKGNQFNACISSASQTTIKQEGCSKCDKEKRGCTNNSCQTSNQVATPQCSKAKQCGRCRTTGCQATAPDKCSSSKKRCGSTKCSSCQTSAQSHIHAPRLCGACCSKNHCQHCAQRQQPKLCGACASSSSVGSNRHCHKTSSECQTHATCIPKTKEQMNHARVGDDVKKEVSRTQMKREQSGQKIVQKEESRPKIVQREESRPKVVQREESRPKVVQREESRPKVKESKIPTCIPVEVSAKTDRSVQSFYSSMVVNKPPPVPADPIPTPVESAFPMGRSLEPQRQEYPEPQKQEEPEPQKQEEPEPLEDMIELQPPTSIDEPVEEEGTYVA</sequence>
<evidence type="ECO:0000256" key="1">
    <source>
        <dbReference type="SAM" id="MobiDB-lite"/>
    </source>
</evidence>
<feature type="compositionally biased region" description="Basic and acidic residues" evidence="1">
    <location>
        <begin position="399"/>
        <end position="421"/>
    </location>
</feature>
<feature type="region of interest" description="Disordered" evidence="1">
    <location>
        <begin position="275"/>
        <end position="346"/>
    </location>
</feature>
<keyword evidence="3" id="KW-1185">Reference proteome</keyword>
<dbReference type="GO" id="GO:0006508">
    <property type="term" value="P:proteolysis"/>
    <property type="evidence" value="ECO:0007669"/>
    <property type="project" value="UniProtKB-KW"/>
</dbReference>